<feature type="region of interest" description="Disordered" evidence="8">
    <location>
        <begin position="410"/>
        <end position="439"/>
    </location>
</feature>
<keyword evidence="3 7" id="KW-0812">Transmembrane</keyword>
<evidence type="ECO:0000256" key="2">
    <source>
        <dbReference type="ARBA" id="ARBA00022679"/>
    </source>
</evidence>
<feature type="compositionally biased region" description="Acidic residues" evidence="8">
    <location>
        <begin position="360"/>
        <end position="371"/>
    </location>
</feature>
<proteinExistence type="inferred from homology"/>
<comment type="catalytic activity">
    <reaction evidence="7">
        <text>L-cysteinyl-[protein] + hexadecanoyl-CoA = S-hexadecanoyl-L-cysteinyl-[protein] + CoA</text>
        <dbReference type="Rhea" id="RHEA:36683"/>
        <dbReference type="Rhea" id="RHEA-COMP:10131"/>
        <dbReference type="Rhea" id="RHEA-COMP:11032"/>
        <dbReference type="ChEBI" id="CHEBI:29950"/>
        <dbReference type="ChEBI" id="CHEBI:57287"/>
        <dbReference type="ChEBI" id="CHEBI:57379"/>
        <dbReference type="ChEBI" id="CHEBI:74151"/>
        <dbReference type="EC" id="2.3.1.225"/>
    </reaction>
</comment>
<accession>A0ABD3PBH6</accession>
<evidence type="ECO:0000256" key="3">
    <source>
        <dbReference type="ARBA" id="ARBA00022692"/>
    </source>
</evidence>
<dbReference type="GO" id="GO:0019706">
    <property type="term" value="F:protein-cysteine S-palmitoyltransferase activity"/>
    <property type="evidence" value="ECO:0007669"/>
    <property type="project" value="UniProtKB-EC"/>
</dbReference>
<feature type="compositionally biased region" description="Basic and acidic residues" evidence="8">
    <location>
        <begin position="410"/>
        <end position="432"/>
    </location>
</feature>
<feature type="transmembrane region" description="Helical" evidence="7">
    <location>
        <begin position="150"/>
        <end position="180"/>
    </location>
</feature>
<evidence type="ECO:0000256" key="4">
    <source>
        <dbReference type="ARBA" id="ARBA00022989"/>
    </source>
</evidence>
<reference evidence="10 11" key="1">
    <citation type="submission" date="2024-10" db="EMBL/GenBank/DDBJ databases">
        <title>Updated reference genomes for cyclostephanoid diatoms.</title>
        <authorList>
            <person name="Roberts W.R."/>
            <person name="Alverson A.J."/>
        </authorList>
    </citation>
    <scope>NUCLEOTIDE SEQUENCE [LARGE SCALE GENOMIC DNA]</scope>
    <source>
        <strain evidence="10 11">AJA276-08</strain>
    </source>
</reference>
<dbReference type="PROSITE" id="PS50216">
    <property type="entry name" value="DHHC"/>
    <property type="match status" value="1"/>
</dbReference>
<comment type="similarity">
    <text evidence="7">Belongs to the DHHC palmitoyltransferase family.</text>
</comment>
<feature type="transmembrane region" description="Helical" evidence="7">
    <location>
        <begin position="38"/>
        <end position="63"/>
    </location>
</feature>
<evidence type="ECO:0000259" key="9">
    <source>
        <dbReference type="Pfam" id="PF01529"/>
    </source>
</evidence>
<dbReference type="EC" id="2.3.1.225" evidence="7"/>
<dbReference type="PANTHER" id="PTHR22883:SF203">
    <property type="entry name" value="PALMITOYLTRANSFERASE"/>
    <property type="match status" value="1"/>
</dbReference>
<dbReference type="Pfam" id="PF01529">
    <property type="entry name" value="DHHC"/>
    <property type="match status" value="1"/>
</dbReference>
<evidence type="ECO:0000256" key="5">
    <source>
        <dbReference type="ARBA" id="ARBA00023136"/>
    </source>
</evidence>
<feature type="transmembrane region" description="Helical" evidence="7">
    <location>
        <begin position="200"/>
        <end position="228"/>
    </location>
</feature>
<keyword evidence="5 7" id="KW-0472">Membrane</keyword>
<organism evidence="10 11">
    <name type="scientific">Stephanodiscus triporus</name>
    <dbReference type="NCBI Taxonomy" id="2934178"/>
    <lineage>
        <taxon>Eukaryota</taxon>
        <taxon>Sar</taxon>
        <taxon>Stramenopiles</taxon>
        <taxon>Ochrophyta</taxon>
        <taxon>Bacillariophyta</taxon>
        <taxon>Coscinodiscophyceae</taxon>
        <taxon>Thalassiosirophycidae</taxon>
        <taxon>Stephanodiscales</taxon>
        <taxon>Stephanodiscaceae</taxon>
        <taxon>Stephanodiscus</taxon>
    </lineage>
</organism>
<dbReference type="PANTHER" id="PTHR22883">
    <property type="entry name" value="ZINC FINGER DHHC DOMAIN CONTAINING PROTEIN"/>
    <property type="match status" value="1"/>
</dbReference>
<dbReference type="EMBL" id="JALLAZ020000901">
    <property type="protein sequence ID" value="KAL3785141.1"/>
    <property type="molecule type" value="Genomic_DNA"/>
</dbReference>
<comment type="domain">
    <text evidence="7">The DHHC domain is required for palmitoyltransferase activity.</text>
</comment>
<dbReference type="AlphaFoldDB" id="A0ABD3PBH6"/>
<evidence type="ECO:0000256" key="1">
    <source>
        <dbReference type="ARBA" id="ARBA00004141"/>
    </source>
</evidence>
<dbReference type="InterPro" id="IPR039859">
    <property type="entry name" value="PFA4/ZDH16/20/ERF2-like"/>
</dbReference>
<evidence type="ECO:0000313" key="11">
    <source>
        <dbReference type="Proteomes" id="UP001530315"/>
    </source>
</evidence>
<dbReference type="InterPro" id="IPR001594">
    <property type="entry name" value="Palmitoyltrfase_DHHC"/>
</dbReference>
<evidence type="ECO:0000256" key="7">
    <source>
        <dbReference type="RuleBase" id="RU079119"/>
    </source>
</evidence>
<feature type="region of interest" description="Disordered" evidence="8">
    <location>
        <begin position="321"/>
        <end position="392"/>
    </location>
</feature>
<keyword evidence="2 7" id="KW-0808">Transferase</keyword>
<comment type="subcellular location">
    <subcellularLocation>
        <location evidence="1">Membrane</location>
        <topology evidence="1">Multi-pass membrane protein</topology>
    </subcellularLocation>
</comment>
<gene>
    <name evidence="10" type="ORF">ACHAW5_005302</name>
</gene>
<comment type="caution">
    <text evidence="10">The sequence shown here is derived from an EMBL/GenBank/DDBJ whole genome shotgun (WGS) entry which is preliminary data.</text>
</comment>
<protein>
    <recommendedName>
        <fullName evidence="7">Palmitoyltransferase</fullName>
        <ecNumber evidence="7">2.3.1.225</ecNumber>
    </recommendedName>
</protein>
<name>A0ABD3PBH6_9STRA</name>
<keyword evidence="11" id="KW-1185">Reference proteome</keyword>
<sequence length="439" mass="49053">MRTNGFQKPYNPMQIGTWMLLPALLIQFLLFATPVLPLAASIPCTIIVLICGASTAYFTFWCCKIDPIDERLKCHLAHQHEENDGANDTGNNRSNEGREGNDDVTKFCWICGIDVYESSMHCKFCNKCVANFDHHCHWLNTCVGEKNYNYFFLTVGTTLSMVVVRGGVLAGLVISFFIQYAQEMTAGGPRGPTVEKFDDWFGANAGLVVALVNAIFLSVDVVCIALLLQLFLFHLRLRHEGLTTYTYIVRDGQKKRETGRIKMELERRRIAAMQKAEIEGKLIKKWRISAAQAGGRCPYIGEIVCRPCDPLRWDEIGGGRAMQQSNSDGMDNEKNGTHMGNGNGHNNSLDKENIQGNISLDDEVSEDEQNDIDEKKTVDPIHGGNLDIDDQDGIETVPSALRAAMEVRMKIQHQKEQHDSGDNSPNGRDETKVQFLSTS</sequence>
<keyword evidence="6 7" id="KW-0012">Acyltransferase</keyword>
<keyword evidence="4 7" id="KW-1133">Transmembrane helix</keyword>
<dbReference type="Proteomes" id="UP001530315">
    <property type="component" value="Unassembled WGS sequence"/>
</dbReference>
<dbReference type="GO" id="GO:0016020">
    <property type="term" value="C:membrane"/>
    <property type="evidence" value="ECO:0007669"/>
    <property type="project" value="UniProtKB-SubCell"/>
</dbReference>
<feature type="transmembrane region" description="Helical" evidence="7">
    <location>
        <begin position="12"/>
        <end position="32"/>
    </location>
</feature>
<feature type="compositionally biased region" description="Low complexity" evidence="8">
    <location>
        <begin position="337"/>
        <end position="347"/>
    </location>
</feature>
<evidence type="ECO:0000256" key="6">
    <source>
        <dbReference type="ARBA" id="ARBA00023315"/>
    </source>
</evidence>
<evidence type="ECO:0000313" key="10">
    <source>
        <dbReference type="EMBL" id="KAL3785141.1"/>
    </source>
</evidence>
<evidence type="ECO:0000256" key="8">
    <source>
        <dbReference type="SAM" id="MobiDB-lite"/>
    </source>
</evidence>
<feature type="domain" description="Palmitoyltransferase DHHC" evidence="9">
    <location>
        <begin position="105"/>
        <end position="248"/>
    </location>
</feature>